<gene>
    <name evidence="1" type="ORF">HH303_09915</name>
</gene>
<comment type="caution">
    <text evidence="1">The sequence shown here is derived from an EMBL/GenBank/DDBJ whole genome shotgun (WGS) entry which is preliminary data.</text>
</comment>
<evidence type="ECO:0000313" key="1">
    <source>
        <dbReference type="EMBL" id="NMM44792.1"/>
    </source>
</evidence>
<accession>A0A7Y0E046</accession>
<dbReference type="InterPro" id="IPR016181">
    <property type="entry name" value="Acyl_CoA_acyltransferase"/>
</dbReference>
<dbReference type="EMBL" id="JABBNT010000003">
    <property type="protein sequence ID" value="NMM44792.1"/>
    <property type="molecule type" value="Genomic_DNA"/>
</dbReference>
<dbReference type="AlphaFoldDB" id="A0A7Y0E046"/>
<dbReference type="InterPro" id="IPR007434">
    <property type="entry name" value="FemAB-like"/>
</dbReference>
<dbReference type="RefSeq" id="WP_169625186.1">
    <property type="nucleotide sequence ID" value="NZ_JABBNT010000003.1"/>
</dbReference>
<dbReference type="SUPFAM" id="SSF55729">
    <property type="entry name" value="Acyl-CoA N-acyltransferases (Nat)"/>
    <property type="match status" value="1"/>
</dbReference>
<dbReference type="PANTHER" id="PTHR47017">
    <property type="entry name" value="ACYL-COA"/>
    <property type="match status" value="1"/>
</dbReference>
<name>A0A7Y0E046_9PROT</name>
<reference evidence="1 2" key="1">
    <citation type="submission" date="2020-04" db="EMBL/GenBank/DDBJ databases">
        <title>Rhodospirillaceae bacterium KN72 isolated from deep sea.</title>
        <authorList>
            <person name="Zhang D.-C."/>
        </authorList>
    </citation>
    <scope>NUCLEOTIDE SEQUENCE [LARGE SCALE GENOMIC DNA]</scope>
    <source>
        <strain evidence="1 2">KN72</strain>
    </source>
</reference>
<dbReference type="PANTHER" id="PTHR47017:SF1">
    <property type="entry name" value="ACYL-COA"/>
    <property type="match status" value="1"/>
</dbReference>
<dbReference type="GO" id="GO:0016740">
    <property type="term" value="F:transferase activity"/>
    <property type="evidence" value="ECO:0007669"/>
    <property type="project" value="UniProtKB-KW"/>
</dbReference>
<keyword evidence="1" id="KW-0808">Transferase</keyword>
<dbReference type="Proteomes" id="UP000539372">
    <property type="component" value="Unassembled WGS sequence"/>
</dbReference>
<proteinExistence type="predicted"/>
<dbReference type="Gene3D" id="3.40.630.30">
    <property type="match status" value="1"/>
</dbReference>
<keyword evidence="2" id="KW-1185">Reference proteome</keyword>
<evidence type="ECO:0000313" key="2">
    <source>
        <dbReference type="Proteomes" id="UP000539372"/>
    </source>
</evidence>
<sequence length="387" mass="43504">MPDGEGPIVEVCQSLAGVDRTAWDACAGPENPFVSHDFLSALEESGSVKPDTGWLPQHLLLRDADRQLIAAMPLYLKGHSQGEYVFDYNWAHAYESAGGRYYPKLLSAVPFTPVPGPRLLLSNAPDPAAAAQYLISAMAQMVERHEVSSLHVNFLDRDQADQLEQAGFLIRHGHQFHWHNRDYGSFDDFLGALSSRKRKAIRKERAAVIDAGLDIRTLTGDAITPELWNAFYAFYTDTYDRKWGGPYLTRPFFDLLHARMRDRVVLVLAFDDGVPIAGALNLLGTDAIFGRNWGCLADYKFLHFELCYYRAIDFAIEHGLPRVEAGTQGEHKIQRGYMPVTTYSAHLLPDPNFRDAVARFLEAEQRHEAQYREELAATGPYRNDGTA</sequence>
<dbReference type="Pfam" id="PF04339">
    <property type="entry name" value="FemAB_like"/>
    <property type="match status" value="1"/>
</dbReference>
<protein>
    <submittedName>
        <fullName evidence="1">N-acetyltransferase</fullName>
    </submittedName>
</protein>
<organism evidence="1 2">
    <name type="scientific">Pacificispira spongiicola</name>
    <dbReference type="NCBI Taxonomy" id="2729598"/>
    <lineage>
        <taxon>Bacteria</taxon>
        <taxon>Pseudomonadati</taxon>
        <taxon>Pseudomonadota</taxon>
        <taxon>Alphaproteobacteria</taxon>
        <taxon>Rhodospirillales</taxon>
        <taxon>Rhodospirillaceae</taxon>
        <taxon>Pacificispira</taxon>
    </lineage>
</organism>